<feature type="domain" description="DUF1549" evidence="2">
    <location>
        <begin position="34"/>
        <end position="215"/>
    </location>
</feature>
<protein>
    <recommendedName>
        <fullName evidence="6">Cytochrome c domain-containing protein</fullName>
    </recommendedName>
</protein>
<feature type="chain" id="PRO_5021804414" description="Cytochrome c domain-containing protein" evidence="1">
    <location>
        <begin position="23"/>
        <end position="526"/>
    </location>
</feature>
<dbReference type="KEGG" id="sdyn:Mal52_04960"/>
<dbReference type="Pfam" id="PF07583">
    <property type="entry name" value="PSCyt2"/>
    <property type="match status" value="1"/>
</dbReference>
<evidence type="ECO:0008006" key="6">
    <source>
        <dbReference type="Google" id="ProtNLM"/>
    </source>
</evidence>
<accession>A0A517ZHU7</accession>
<feature type="signal peptide" evidence="1">
    <location>
        <begin position="1"/>
        <end position="22"/>
    </location>
</feature>
<proteinExistence type="predicted"/>
<evidence type="ECO:0000259" key="2">
    <source>
        <dbReference type="Pfam" id="PF07583"/>
    </source>
</evidence>
<dbReference type="RefSeq" id="WP_145374054.1">
    <property type="nucleotide sequence ID" value="NZ_CP036276.1"/>
</dbReference>
<reference evidence="4 5" key="1">
    <citation type="submission" date="2019-02" db="EMBL/GenBank/DDBJ databases">
        <title>Deep-cultivation of Planctomycetes and their phenomic and genomic characterization uncovers novel biology.</title>
        <authorList>
            <person name="Wiegand S."/>
            <person name="Jogler M."/>
            <person name="Boedeker C."/>
            <person name="Pinto D."/>
            <person name="Vollmers J."/>
            <person name="Rivas-Marin E."/>
            <person name="Kohn T."/>
            <person name="Peeters S.H."/>
            <person name="Heuer A."/>
            <person name="Rast P."/>
            <person name="Oberbeckmann S."/>
            <person name="Bunk B."/>
            <person name="Jeske O."/>
            <person name="Meyerdierks A."/>
            <person name="Storesund J.E."/>
            <person name="Kallscheuer N."/>
            <person name="Luecker S."/>
            <person name="Lage O.M."/>
            <person name="Pohl T."/>
            <person name="Merkel B.J."/>
            <person name="Hornburger P."/>
            <person name="Mueller R.-W."/>
            <person name="Bruemmer F."/>
            <person name="Labrenz M."/>
            <person name="Spormann A.M."/>
            <person name="Op den Camp H."/>
            <person name="Overmann J."/>
            <person name="Amann R."/>
            <person name="Jetten M.S.M."/>
            <person name="Mascher T."/>
            <person name="Medema M.H."/>
            <person name="Devos D.P."/>
            <person name="Kaster A.-K."/>
            <person name="Ovreas L."/>
            <person name="Rohde M."/>
            <person name="Galperin M.Y."/>
            <person name="Jogler C."/>
        </authorList>
    </citation>
    <scope>NUCLEOTIDE SEQUENCE [LARGE SCALE GENOMIC DNA]</scope>
    <source>
        <strain evidence="4 5">Mal52</strain>
    </source>
</reference>
<dbReference type="PANTHER" id="PTHR35889">
    <property type="entry name" value="CYCLOINULO-OLIGOSACCHARIDE FRUCTANOTRANSFERASE-RELATED"/>
    <property type="match status" value="1"/>
</dbReference>
<evidence type="ECO:0000256" key="1">
    <source>
        <dbReference type="SAM" id="SignalP"/>
    </source>
</evidence>
<dbReference type="InterPro" id="IPR022655">
    <property type="entry name" value="DUF1553"/>
</dbReference>
<organism evidence="4 5">
    <name type="scientific">Symmachiella dynata</name>
    <dbReference type="NCBI Taxonomy" id="2527995"/>
    <lineage>
        <taxon>Bacteria</taxon>
        <taxon>Pseudomonadati</taxon>
        <taxon>Planctomycetota</taxon>
        <taxon>Planctomycetia</taxon>
        <taxon>Planctomycetales</taxon>
        <taxon>Planctomycetaceae</taxon>
        <taxon>Symmachiella</taxon>
    </lineage>
</organism>
<dbReference type="PANTHER" id="PTHR35889:SF3">
    <property type="entry name" value="F-BOX DOMAIN-CONTAINING PROTEIN"/>
    <property type="match status" value="1"/>
</dbReference>
<evidence type="ECO:0000313" key="4">
    <source>
        <dbReference type="EMBL" id="QDU42041.1"/>
    </source>
</evidence>
<dbReference type="EMBL" id="CP036276">
    <property type="protein sequence ID" value="QDU42041.1"/>
    <property type="molecule type" value="Genomic_DNA"/>
</dbReference>
<gene>
    <name evidence="4" type="ORF">Mal52_04960</name>
</gene>
<keyword evidence="5" id="KW-1185">Reference proteome</keyword>
<dbReference type="Pfam" id="PF07587">
    <property type="entry name" value="PSD1"/>
    <property type="match status" value="1"/>
</dbReference>
<dbReference type="AlphaFoldDB" id="A0A517ZHU7"/>
<dbReference type="Proteomes" id="UP000319383">
    <property type="component" value="Chromosome"/>
</dbReference>
<feature type="domain" description="DUF1553" evidence="3">
    <location>
        <begin position="273"/>
        <end position="499"/>
    </location>
</feature>
<dbReference type="InterPro" id="IPR011444">
    <property type="entry name" value="DUF1549"/>
</dbReference>
<evidence type="ECO:0000313" key="5">
    <source>
        <dbReference type="Proteomes" id="UP000319383"/>
    </source>
</evidence>
<keyword evidence="1" id="KW-0732">Signal</keyword>
<sequence length="526" mass="58410" precursor="true">MRVIAHLLVVNTIVLLAATANAAEPAARISPGQVDQLIVNSLSDTDAQAVVGDEQFLRRLSLDLIGRQPTPAESTRFAADENPDRRAAAIDQLLDSEEFGTHWAHYWRDTISARVPPPELTFLNYDLFQQWLAAELNANHSWAEITRAILTGTGPIKQNPAATFVGYHQGNAVKLGAETARVFLGLQLQCAECHDHPFDDWQREEFHQMAAFFARAAGKLGKVQDGTGTIVSDRGKGEYRMPNALDVKKPGSAMRPTLMTGEGLPLGKPDMARRQRLANLITLPDNPWFARAYVNRIWAKLMGRGFYEPVDDMGPYKDHLLPEVHEALTSHFLATGYDIKDLFRIILVTDAYQRRLPNAQSDDNLLAAGTTAERLRGDVIYDALFMATGLPNVKGEQAPATKAFRFPPPPKSTRELVVEAFAADPSLPEEEQPRTMGQAMFLMNNTQLQAQINAAPESGTQLSRLLITYPKNQAAIEQLFLQVLARQPTERETTIATKHIQKVGNRNAAFEDLLWGLVNTVEFTTR</sequence>
<name>A0A517ZHU7_9PLAN</name>
<evidence type="ECO:0000259" key="3">
    <source>
        <dbReference type="Pfam" id="PF07587"/>
    </source>
</evidence>